<evidence type="ECO:0000313" key="7">
    <source>
        <dbReference type="EMBL" id="AVD71707.1"/>
    </source>
</evidence>
<dbReference type="Pfam" id="PF25137">
    <property type="entry name" value="ADH_Fe_C"/>
    <property type="match status" value="1"/>
</dbReference>
<dbReference type="InterPro" id="IPR056798">
    <property type="entry name" value="ADH_Fe_C"/>
</dbReference>
<comment type="similarity">
    <text evidence="2">Belongs to the iron-containing alcohol dehydrogenase family.</text>
</comment>
<dbReference type="OrthoDB" id="9778433at2"/>
<dbReference type="CDD" id="cd08551">
    <property type="entry name" value="Fe-ADH"/>
    <property type="match status" value="1"/>
</dbReference>
<evidence type="ECO:0000256" key="4">
    <source>
        <dbReference type="ARBA" id="ARBA00023027"/>
    </source>
</evidence>
<organism evidence="7 8">
    <name type="scientific">Desulfobulbus oralis</name>
    <dbReference type="NCBI Taxonomy" id="1986146"/>
    <lineage>
        <taxon>Bacteria</taxon>
        <taxon>Pseudomonadati</taxon>
        <taxon>Thermodesulfobacteriota</taxon>
        <taxon>Desulfobulbia</taxon>
        <taxon>Desulfobulbales</taxon>
        <taxon>Desulfobulbaceae</taxon>
        <taxon>Desulfobulbus</taxon>
    </lineage>
</organism>
<comment type="cofactor">
    <cofactor evidence="1">
        <name>Fe cation</name>
        <dbReference type="ChEBI" id="CHEBI:24875"/>
    </cofactor>
</comment>
<dbReference type="Gene3D" id="3.40.50.1970">
    <property type="match status" value="1"/>
</dbReference>
<evidence type="ECO:0000259" key="6">
    <source>
        <dbReference type="Pfam" id="PF25137"/>
    </source>
</evidence>
<dbReference type="PROSITE" id="PS00913">
    <property type="entry name" value="ADH_IRON_1"/>
    <property type="match status" value="1"/>
</dbReference>
<dbReference type="KEGG" id="deo:CAY53_09715"/>
<dbReference type="PANTHER" id="PTHR11496">
    <property type="entry name" value="ALCOHOL DEHYDROGENASE"/>
    <property type="match status" value="1"/>
</dbReference>
<gene>
    <name evidence="7" type="ORF">CAY53_09715</name>
</gene>
<dbReference type="GO" id="GO:0046872">
    <property type="term" value="F:metal ion binding"/>
    <property type="evidence" value="ECO:0007669"/>
    <property type="project" value="InterPro"/>
</dbReference>
<dbReference type="Proteomes" id="UP000239867">
    <property type="component" value="Chromosome"/>
</dbReference>
<feature type="domain" description="Alcohol dehydrogenase iron-type/glycerol dehydrogenase GldA" evidence="5">
    <location>
        <begin position="9"/>
        <end position="175"/>
    </location>
</feature>
<dbReference type="InterPro" id="IPR018211">
    <property type="entry name" value="ADH_Fe_CS"/>
</dbReference>
<dbReference type="InterPro" id="IPR039697">
    <property type="entry name" value="Alcohol_dehydrogenase_Fe"/>
</dbReference>
<dbReference type="SUPFAM" id="SSF56796">
    <property type="entry name" value="Dehydroquinate synthase-like"/>
    <property type="match status" value="1"/>
</dbReference>
<dbReference type="FunFam" id="3.40.50.1970:FF:000003">
    <property type="entry name" value="Alcohol dehydrogenase, iron-containing"/>
    <property type="match status" value="1"/>
</dbReference>
<sequence>MPFSHFTVKKIVHGNGSIKDAAKEVKSLKGSRALIVTDPGLAKLNVQQPLEEVLTAGSIAWELFAKAELEPSMDSIQACADAAKDFKADVLIGFGGGSALDTTKAAAVLLSNEGPIDKYFGMNLVPNPSLPKILIPTTAGTGSEMTNISVLADTKNGGKKGVVSEHMYADVVLLDASLTVGLPPRVTAMTGVDAFVHAMESFCGIAATPITDALNLAAMKMVGANIRQAYANGGNLAARDAMLYGSALAGMGFGNTQNGIIHAVGTTLPVECHIPHGLAIAICSPFSVGFNYIANPDKYATVADILRGEDRVGMMSVLDRAADVEAAFRDLLRDLDIKTGLAHYKVKKEDLPASADRAFAAKRLLDNNPRKASRDQILALLEANFEN</sequence>
<dbReference type="GO" id="GO:0004022">
    <property type="term" value="F:alcohol dehydrogenase (NAD+) activity"/>
    <property type="evidence" value="ECO:0007669"/>
    <property type="project" value="TreeGrafter"/>
</dbReference>
<evidence type="ECO:0000259" key="5">
    <source>
        <dbReference type="Pfam" id="PF00465"/>
    </source>
</evidence>
<feature type="domain" description="Fe-containing alcohol dehydrogenase-like C-terminal" evidence="6">
    <location>
        <begin position="187"/>
        <end position="384"/>
    </location>
</feature>
<evidence type="ECO:0000256" key="2">
    <source>
        <dbReference type="ARBA" id="ARBA00007358"/>
    </source>
</evidence>
<proteinExistence type="inferred from homology"/>
<keyword evidence="4" id="KW-0520">NAD</keyword>
<dbReference type="Gene3D" id="1.20.1090.10">
    <property type="entry name" value="Dehydroquinate synthase-like - alpha domain"/>
    <property type="match status" value="1"/>
</dbReference>
<dbReference type="EMBL" id="CP021255">
    <property type="protein sequence ID" value="AVD71707.1"/>
    <property type="molecule type" value="Genomic_DNA"/>
</dbReference>
<name>A0A2L1GQ02_9BACT</name>
<accession>A0A2L1GQ02</accession>
<keyword evidence="8" id="KW-1185">Reference proteome</keyword>
<keyword evidence="3" id="KW-0560">Oxidoreductase</keyword>
<evidence type="ECO:0000256" key="1">
    <source>
        <dbReference type="ARBA" id="ARBA00001962"/>
    </source>
</evidence>
<dbReference type="InterPro" id="IPR001670">
    <property type="entry name" value="ADH_Fe/GldA"/>
</dbReference>
<reference evidence="7 8" key="1">
    <citation type="journal article" date="2018" name="MBio">
        <title>Insights into the evolution of host association through the isolation and characterization of a novel human periodontal pathobiont, Desulfobulbus oralis.</title>
        <authorList>
            <person name="Cross K.L."/>
            <person name="Chirania P."/>
            <person name="Xiong W."/>
            <person name="Beall C.J."/>
            <person name="Elkins J.G."/>
            <person name="Giannone R.J."/>
            <person name="Griffen A.L."/>
            <person name="Guss A.M."/>
            <person name="Hettich R.L."/>
            <person name="Joshi S.S."/>
            <person name="Mokrzan E.M."/>
            <person name="Martin R.K."/>
            <person name="Zhulin I.B."/>
            <person name="Leys E.J."/>
            <person name="Podar M."/>
        </authorList>
    </citation>
    <scope>NUCLEOTIDE SEQUENCE [LARGE SCALE GENOMIC DNA]</scope>
    <source>
        <strain evidence="7 8">ORNL</strain>
    </source>
</reference>
<dbReference type="RefSeq" id="WP_022656488.1">
    <property type="nucleotide sequence ID" value="NZ_CP021255.1"/>
</dbReference>
<dbReference type="Pfam" id="PF00465">
    <property type="entry name" value="Fe-ADH"/>
    <property type="match status" value="1"/>
</dbReference>
<evidence type="ECO:0000256" key="3">
    <source>
        <dbReference type="ARBA" id="ARBA00023002"/>
    </source>
</evidence>
<evidence type="ECO:0000313" key="8">
    <source>
        <dbReference type="Proteomes" id="UP000239867"/>
    </source>
</evidence>
<dbReference type="PANTHER" id="PTHR11496:SF102">
    <property type="entry name" value="ALCOHOL DEHYDROGENASE 4"/>
    <property type="match status" value="1"/>
</dbReference>
<protein>
    <submittedName>
        <fullName evidence="7">1,3-propanediol dehydrogenase</fullName>
    </submittedName>
</protein>
<dbReference type="AlphaFoldDB" id="A0A2L1GQ02"/>